<organism evidence="4 5">
    <name type="scientific">Kribbella pittospori</name>
    <dbReference type="NCBI Taxonomy" id="722689"/>
    <lineage>
        <taxon>Bacteria</taxon>
        <taxon>Bacillati</taxon>
        <taxon>Actinomycetota</taxon>
        <taxon>Actinomycetes</taxon>
        <taxon>Propionibacteriales</taxon>
        <taxon>Kribbellaceae</taxon>
        <taxon>Kribbella</taxon>
    </lineage>
</organism>
<feature type="domain" description="N-acetyltransferase" evidence="3">
    <location>
        <begin position="164"/>
        <end position="318"/>
    </location>
</feature>
<keyword evidence="5" id="KW-1185">Reference proteome</keyword>
<dbReference type="RefSeq" id="WP_131364844.1">
    <property type="nucleotide sequence ID" value="NZ_SJKB01000018.1"/>
</dbReference>
<comment type="caution">
    <text evidence="4">The sequence shown here is derived from an EMBL/GenBank/DDBJ whole genome shotgun (WGS) entry which is preliminary data.</text>
</comment>
<evidence type="ECO:0000256" key="2">
    <source>
        <dbReference type="ARBA" id="ARBA00023315"/>
    </source>
</evidence>
<dbReference type="InterPro" id="IPR000182">
    <property type="entry name" value="GNAT_dom"/>
</dbReference>
<dbReference type="PANTHER" id="PTHR43877">
    <property type="entry name" value="AMINOALKYLPHOSPHONATE N-ACETYLTRANSFERASE-RELATED-RELATED"/>
    <property type="match status" value="1"/>
</dbReference>
<dbReference type="InterPro" id="IPR050832">
    <property type="entry name" value="Bact_Acetyltransf"/>
</dbReference>
<dbReference type="EMBL" id="SJKB01000018">
    <property type="protein sequence ID" value="TCC54567.1"/>
    <property type="molecule type" value="Genomic_DNA"/>
</dbReference>
<dbReference type="SUPFAM" id="SSF55729">
    <property type="entry name" value="Acyl-CoA N-acyltransferases (Nat)"/>
    <property type="match status" value="2"/>
</dbReference>
<evidence type="ECO:0000313" key="4">
    <source>
        <dbReference type="EMBL" id="TCC54567.1"/>
    </source>
</evidence>
<keyword evidence="1 4" id="KW-0808">Transferase</keyword>
<evidence type="ECO:0000256" key="1">
    <source>
        <dbReference type="ARBA" id="ARBA00022679"/>
    </source>
</evidence>
<evidence type="ECO:0000313" key="5">
    <source>
        <dbReference type="Proteomes" id="UP000291144"/>
    </source>
</evidence>
<gene>
    <name evidence="4" type="ORF">E0H73_38030</name>
</gene>
<dbReference type="AlphaFoldDB" id="A0A4R0K5T6"/>
<name>A0A4R0K5T6_9ACTN</name>
<dbReference type="GO" id="GO:0016747">
    <property type="term" value="F:acyltransferase activity, transferring groups other than amino-acyl groups"/>
    <property type="evidence" value="ECO:0007669"/>
    <property type="project" value="InterPro"/>
</dbReference>
<dbReference type="Pfam" id="PF00583">
    <property type="entry name" value="Acetyltransf_1"/>
    <property type="match status" value="2"/>
</dbReference>
<dbReference type="OrthoDB" id="9799092at2"/>
<dbReference type="PROSITE" id="PS51186">
    <property type="entry name" value="GNAT"/>
    <property type="match status" value="2"/>
</dbReference>
<protein>
    <submittedName>
        <fullName evidence="4">GNAT family N-acetyltransferase</fullName>
    </submittedName>
</protein>
<dbReference type="Proteomes" id="UP000291144">
    <property type="component" value="Unassembled WGS sequence"/>
</dbReference>
<dbReference type="CDD" id="cd04301">
    <property type="entry name" value="NAT_SF"/>
    <property type="match status" value="2"/>
</dbReference>
<evidence type="ECO:0000259" key="3">
    <source>
        <dbReference type="PROSITE" id="PS51186"/>
    </source>
</evidence>
<dbReference type="Gene3D" id="3.40.630.30">
    <property type="match status" value="1"/>
</dbReference>
<reference evidence="4 5" key="1">
    <citation type="submission" date="2019-02" db="EMBL/GenBank/DDBJ databases">
        <title>Kribbella capetownensis sp. nov. and Kribbella speibonae sp. nov., isolated from soil.</title>
        <authorList>
            <person name="Curtis S.M."/>
            <person name="Norton I."/>
            <person name="Everest G.J."/>
            <person name="Meyers P.R."/>
        </authorList>
    </citation>
    <scope>NUCLEOTIDE SEQUENCE [LARGE SCALE GENOMIC DNA]</scope>
    <source>
        <strain evidence="4 5">NRRL B-24813</strain>
    </source>
</reference>
<keyword evidence="2" id="KW-0012">Acyltransferase</keyword>
<proteinExistence type="predicted"/>
<dbReference type="InterPro" id="IPR016181">
    <property type="entry name" value="Acyl_CoA_acyltransferase"/>
</dbReference>
<accession>A0A4R0K5T6</accession>
<sequence length="318" mass="34775">MDWPAGVTTGPIRTEDVPAVVEVANAIAAADETGEYMTVEGITEALDDAPDSLVVWLGGRPAGYGLVPESSVRDGQAIVKARGGVHPESRRRGLGGPLLDWQVGRARERGADLVDVEVQAANSGALALVASRGFEPVRYFRLMQRWYDDQPVTVTPLPDGCAVIGFDPRDDEKLRLAHNEIFVDHWGFAPKSEDEWKKWFTGSRHFRSALSRIVVDGDRIAAYALGYEFLVDTEKTGVREVWIGQVGTRREYRGRGLARAAVSAVLQVGQESGFQRSSLGVDADSPTGAGRLYESLGYTAISTEILHRLSLVRRRTPD</sequence>
<feature type="domain" description="N-acetyltransferase" evidence="3">
    <location>
        <begin position="7"/>
        <end position="153"/>
    </location>
</feature>